<reference evidence="7" key="2">
    <citation type="submission" date="2025-09" db="UniProtKB">
        <authorList>
            <consortium name="Ensembl"/>
        </authorList>
    </citation>
    <scope>IDENTIFICATION</scope>
</reference>
<keyword evidence="8" id="KW-1185">Reference proteome</keyword>
<evidence type="ECO:0000256" key="4">
    <source>
        <dbReference type="ARBA" id="ARBA00022989"/>
    </source>
</evidence>
<name>A0A8C7WXC8_9TELE</name>
<dbReference type="Proteomes" id="UP000694383">
    <property type="component" value="Unplaced"/>
</dbReference>
<evidence type="ECO:0000256" key="2">
    <source>
        <dbReference type="ARBA" id="ARBA00022448"/>
    </source>
</evidence>
<dbReference type="SUPFAM" id="SSF118215">
    <property type="entry name" value="Proton glutamate symport protein"/>
    <property type="match status" value="1"/>
</dbReference>
<dbReference type="GO" id="GO:0005886">
    <property type="term" value="C:plasma membrane"/>
    <property type="evidence" value="ECO:0007669"/>
    <property type="project" value="TreeGrafter"/>
</dbReference>
<dbReference type="Ensembl" id="ENSOSIT00000004926.1">
    <property type="protein sequence ID" value="ENSOSIP00000004610.1"/>
    <property type="gene ID" value="ENSOSIG00000003129.1"/>
</dbReference>
<evidence type="ECO:0000313" key="8">
    <source>
        <dbReference type="Proteomes" id="UP000694383"/>
    </source>
</evidence>
<keyword evidence="4" id="KW-1133">Transmembrane helix</keyword>
<dbReference type="InterPro" id="IPR001991">
    <property type="entry name" value="Na-dicarboxylate_symporter"/>
</dbReference>
<dbReference type="PANTHER" id="PTHR11958">
    <property type="entry name" value="SODIUM/DICARBOXYLATE SYMPORTER-RELATED"/>
    <property type="match status" value="1"/>
</dbReference>
<evidence type="ECO:0000256" key="1">
    <source>
        <dbReference type="ARBA" id="ARBA00004141"/>
    </source>
</evidence>
<keyword evidence="3" id="KW-0812">Transmembrane</keyword>
<keyword evidence="5" id="KW-0472">Membrane</keyword>
<dbReference type="GO" id="GO:0005313">
    <property type="term" value="F:L-glutamate transmembrane transporter activity"/>
    <property type="evidence" value="ECO:0007669"/>
    <property type="project" value="TreeGrafter"/>
</dbReference>
<accession>A0A8C7WXC8</accession>
<evidence type="ECO:0000256" key="3">
    <source>
        <dbReference type="ARBA" id="ARBA00022692"/>
    </source>
</evidence>
<proteinExistence type="inferred from homology"/>
<evidence type="ECO:0000256" key="5">
    <source>
        <dbReference type="ARBA" id="ARBA00023136"/>
    </source>
</evidence>
<reference evidence="7" key="1">
    <citation type="submission" date="2025-08" db="UniProtKB">
        <authorList>
            <consortium name="Ensembl"/>
        </authorList>
    </citation>
    <scope>IDENTIFICATION</scope>
</reference>
<protein>
    <recommendedName>
        <fullName evidence="6">Amino acid transporter</fullName>
    </recommendedName>
</protein>
<organism evidence="7 8">
    <name type="scientific">Oryzias sinensis</name>
    <name type="common">Chinese medaka</name>
    <dbReference type="NCBI Taxonomy" id="183150"/>
    <lineage>
        <taxon>Eukaryota</taxon>
        <taxon>Metazoa</taxon>
        <taxon>Chordata</taxon>
        <taxon>Craniata</taxon>
        <taxon>Vertebrata</taxon>
        <taxon>Euteleostomi</taxon>
        <taxon>Actinopterygii</taxon>
        <taxon>Neopterygii</taxon>
        <taxon>Teleostei</taxon>
        <taxon>Neoteleostei</taxon>
        <taxon>Acanthomorphata</taxon>
        <taxon>Ovalentaria</taxon>
        <taxon>Atherinomorphae</taxon>
        <taxon>Beloniformes</taxon>
        <taxon>Adrianichthyidae</taxon>
        <taxon>Oryziinae</taxon>
        <taxon>Oryzias</taxon>
    </lineage>
</organism>
<dbReference type="PANTHER" id="PTHR11958:SF22">
    <property type="entry name" value="EXCITATORY AMINO ACID TRANSPORTER 5"/>
    <property type="match status" value="1"/>
</dbReference>
<dbReference type="GO" id="GO:0015501">
    <property type="term" value="F:glutamate:sodium symporter activity"/>
    <property type="evidence" value="ECO:0007669"/>
    <property type="project" value="TreeGrafter"/>
</dbReference>
<dbReference type="AlphaFoldDB" id="A0A8C7WXC8"/>
<dbReference type="GO" id="GO:0015175">
    <property type="term" value="F:neutral L-amino acid transmembrane transporter activity"/>
    <property type="evidence" value="ECO:0007669"/>
    <property type="project" value="TreeGrafter"/>
</dbReference>
<dbReference type="GeneTree" id="ENSGT00940000156073"/>
<keyword evidence="2 6" id="KW-0813">Transport</keyword>
<dbReference type="PRINTS" id="PR00173">
    <property type="entry name" value="EDTRNSPORT"/>
</dbReference>
<dbReference type="Gene3D" id="1.10.3860.10">
    <property type="entry name" value="Sodium:dicarboxylate symporter"/>
    <property type="match status" value="1"/>
</dbReference>
<dbReference type="InterPro" id="IPR050746">
    <property type="entry name" value="DAACS"/>
</dbReference>
<sequence length="117" mass="12501">MFGQLCPLSSSLQRALEVNDFHTQERVPFFSNITATAASIGAAGIPQAGLVTMVVVLTSVGLPTDDITLIIAVDWALGGTESFLLVPAGTGSFYRCSHHHHTYIQSTSTPKSYFCVL</sequence>
<evidence type="ECO:0000256" key="6">
    <source>
        <dbReference type="RuleBase" id="RU361216"/>
    </source>
</evidence>
<comment type="subcellular location">
    <subcellularLocation>
        <location evidence="1 6">Membrane</location>
        <topology evidence="1 6">Multi-pass membrane protein</topology>
    </subcellularLocation>
</comment>
<evidence type="ECO:0000313" key="7">
    <source>
        <dbReference type="Ensembl" id="ENSOSIP00000004610.1"/>
    </source>
</evidence>
<keyword evidence="6" id="KW-0769">Symport</keyword>
<dbReference type="InterPro" id="IPR036458">
    <property type="entry name" value="Na:dicarbo_symporter_sf"/>
</dbReference>
<dbReference type="Pfam" id="PF00375">
    <property type="entry name" value="SDF"/>
    <property type="match status" value="1"/>
</dbReference>
<comment type="similarity">
    <text evidence="6">Belongs to the dicarboxylate/amino acid:cation symporter (DAACS) (TC 2.A.23) family.</text>
</comment>